<feature type="domain" description="Response regulatory" evidence="4">
    <location>
        <begin position="3"/>
        <end position="121"/>
    </location>
</feature>
<comment type="caution">
    <text evidence="5">The sequence shown here is derived from an EMBL/GenBank/DDBJ whole genome shotgun (WGS) entry which is preliminary data.</text>
</comment>
<dbReference type="SMART" id="SM00448">
    <property type="entry name" value="REC"/>
    <property type="match status" value="1"/>
</dbReference>
<dbReference type="Pfam" id="PF00196">
    <property type="entry name" value="GerE"/>
    <property type="match status" value="1"/>
</dbReference>
<keyword evidence="2" id="KW-0597">Phosphoprotein</keyword>
<dbReference type="PANTHER" id="PTHR43214">
    <property type="entry name" value="TWO-COMPONENT RESPONSE REGULATOR"/>
    <property type="match status" value="1"/>
</dbReference>
<evidence type="ECO:0000256" key="2">
    <source>
        <dbReference type="PROSITE-ProRule" id="PRU00169"/>
    </source>
</evidence>
<dbReference type="SUPFAM" id="SSF46894">
    <property type="entry name" value="C-terminal effector domain of the bipartite response regulators"/>
    <property type="match status" value="1"/>
</dbReference>
<dbReference type="InterPro" id="IPR011006">
    <property type="entry name" value="CheY-like_superfamily"/>
</dbReference>
<dbReference type="SUPFAM" id="SSF52172">
    <property type="entry name" value="CheY-like"/>
    <property type="match status" value="1"/>
</dbReference>
<dbReference type="EMBL" id="JAJNDB010000005">
    <property type="protein sequence ID" value="MCD2196198.1"/>
    <property type="molecule type" value="Genomic_DNA"/>
</dbReference>
<accession>A0ABS8PDY0</accession>
<dbReference type="InterPro" id="IPR039420">
    <property type="entry name" value="WalR-like"/>
</dbReference>
<reference evidence="5 6" key="1">
    <citation type="submission" date="2021-11" db="EMBL/GenBank/DDBJ databases">
        <title>Draft genome sequence of Actinomycetospora sp. SF1 isolated from the rhizosphere soil.</title>
        <authorList>
            <person name="Duangmal K."/>
            <person name="Chantavorakit T."/>
        </authorList>
    </citation>
    <scope>NUCLEOTIDE SEQUENCE [LARGE SCALE GENOMIC DNA]</scope>
    <source>
        <strain evidence="5 6">TBRC 5722</strain>
    </source>
</reference>
<keyword evidence="6" id="KW-1185">Reference proteome</keyword>
<dbReference type="Pfam" id="PF00072">
    <property type="entry name" value="Response_reg"/>
    <property type="match status" value="1"/>
</dbReference>
<dbReference type="InterPro" id="IPR000792">
    <property type="entry name" value="Tscrpt_reg_LuxR_C"/>
</dbReference>
<dbReference type="CDD" id="cd06170">
    <property type="entry name" value="LuxR_C_like"/>
    <property type="match status" value="1"/>
</dbReference>
<evidence type="ECO:0000259" key="3">
    <source>
        <dbReference type="PROSITE" id="PS50043"/>
    </source>
</evidence>
<dbReference type="PROSITE" id="PS50043">
    <property type="entry name" value="HTH_LUXR_2"/>
    <property type="match status" value="1"/>
</dbReference>
<feature type="modified residue" description="4-aspartylphosphate" evidence="2">
    <location>
        <position position="52"/>
    </location>
</feature>
<dbReference type="InterPro" id="IPR001789">
    <property type="entry name" value="Sig_transdc_resp-reg_receiver"/>
</dbReference>
<keyword evidence="1" id="KW-0238">DNA-binding</keyword>
<dbReference type="PRINTS" id="PR00038">
    <property type="entry name" value="HTHLUXR"/>
</dbReference>
<evidence type="ECO:0000313" key="6">
    <source>
        <dbReference type="Proteomes" id="UP001199469"/>
    </source>
</evidence>
<organism evidence="5 6">
    <name type="scientific">Actinomycetospora endophytica</name>
    <dbReference type="NCBI Taxonomy" id="2291215"/>
    <lineage>
        <taxon>Bacteria</taxon>
        <taxon>Bacillati</taxon>
        <taxon>Actinomycetota</taxon>
        <taxon>Actinomycetes</taxon>
        <taxon>Pseudonocardiales</taxon>
        <taxon>Pseudonocardiaceae</taxon>
        <taxon>Actinomycetospora</taxon>
    </lineage>
</organism>
<dbReference type="RefSeq" id="WP_230738052.1">
    <property type="nucleotide sequence ID" value="NZ_JAJNDB010000005.1"/>
</dbReference>
<sequence length="214" mass="23057">MHRVVLVDDHRLIATTLTASLRSAGLDVHWCAAPGPELDALLDGPPGLALLDLDLGEDADGGRLDGVDLVRPIAAGGWTVVMITGATDEERLADALAEGAIGWVHKNAAFDDLVAVCTSAAEGESILPLGERRRLLARRRSRQADRKVYEDLLDRLTPREREVLHALSEGSHVAEIASRSHVSVATVRSQVQAIREKLEVASQLEAAALYRATR</sequence>
<gene>
    <name evidence="5" type="ORF">LQ327_22755</name>
</gene>
<dbReference type="Proteomes" id="UP001199469">
    <property type="component" value="Unassembled WGS sequence"/>
</dbReference>
<feature type="domain" description="HTH luxR-type" evidence="3">
    <location>
        <begin position="149"/>
        <end position="214"/>
    </location>
</feature>
<dbReference type="SMART" id="SM00421">
    <property type="entry name" value="HTH_LUXR"/>
    <property type="match status" value="1"/>
</dbReference>
<proteinExistence type="predicted"/>
<evidence type="ECO:0000313" key="5">
    <source>
        <dbReference type="EMBL" id="MCD2196198.1"/>
    </source>
</evidence>
<dbReference type="PROSITE" id="PS50110">
    <property type="entry name" value="RESPONSE_REGULATORY"/>
    <property type="match status" value="1"/>
</dbReference>
<evidence type="ECO:0000256" key="1">
    <source>
        <dbReference type="ARBA" id="ARBA00023125"/>
    </source>
</evidence>
<protein>
    <submittedName>
        <fullName evidence="5">Response regulator transcription factor</fullName>
    </submittedName>
</protein>
<name>A0ABS8PDY0_9PSEU</name>
<dbReference type="Gene3D" id="3.40.50.2300">
    <property type="match status" value="1"/>
</dbReference>
<evidence type="ECO:0000259" key="4">
    <source>
        <dbReference type="PROSITE" id="PS50110"/>
    </source>
</evidence>
<dbReference type="InterPro" id="IPR016032">
    <property type="entry name" value="Sig_transdc_resp-reg_C-effctor"/>
</dbReference>